<name>A0A382STL3_9ZZZZ</name>
<dbReference type="AlphaFoldDB" id="A0A382STL3"/>
<evidence type="ECO:0000313" key="1">
    <source>
        <dbReference type="EMBL" id="SVD12557.1"/>
    </source>
</evidence>
<protein>
    <submittedName>
        <fullName evidence="1">Uncharacterized protein</fullName>
    </submittedName>
</protein>
<accession>A0A382STL3</accession>
<gene>
    <name evidence="1" type="ORF">METZ01_LOCUS365411</name>
</gene>
<organism evidence="1">
    <name type="scientific">marine metagenome</name>
    <dbReference type="NCBI Taxonomy" id="408172"/>
    <lineage>
        <taxon>unclassified sequences</taxon>
        <taxon>metagenomes</taxon>
        <taxon>ecological metagenomes</taxon>
    </lineage>
</organism>
<proteinExistence type="predicted"/>
<reference evidence="1" key="1">
    <citation type="submission" date="2018-05" db="EMBL/GenBank/DDBJ databases">
        <authorList>
            <person name="Lanie J.A."/>
            <person name="Ng W.-L."/>
            <person name="Kazmierczak K.M."/>
            <person name="Andrzejewski T.M."/>
            <person name="Davidsen T.M."/>
            <person name="Wayne K.J."/>
            <person name="Tettelin H."/>
            <person name="Glass J.I."/>
            <person name="Rusch D."/>
            <person name="Podicherti R."/>
            <person name="Tsui H.-C.T."/>
            <person name="Winkler M.E."/>
        </authorList>
    </citation>
    <scope>NUCLEOTIDE SEQUENCE</scope>
</reference>
<sequence length="136" mass="14940">MAKTNAFKLAQLIRVFQYNTTDDVIETAKRTTDHNTSRGNATKTATAQFNLDTFAKATYRAARYIVAMSEGTNFHSTEVMLVHDGTVVTLTQYGTLKDTSLATFDADISGSDVRLRCTPASTSSTTIKFERILVDA</sequence>
<dbReference type="EMBL" id="UINC01131075">
    <property type="protein sequence ID" value="SVD12557.1"/>
    <property type="molecule type" value="Genomic_DNA"/>
</dbReference>